<dbReference type="RefSeq" id="WP_212823995.1">
    <property type="nucleotide sequence ID" value="NZ_AP023359.1"/>
</dbReference>
<organism evidence="6 7">
    <name type="scientific">Polymorphospora rubra</name>
    <dbReference type="NCBI Taxonomy" id="338584"/>
    <lineage>
        <taxon>Bacteria</taxon>
        <taxon>Bacillati</taxon>
        <taxon>Actinomycetota</taxon>
        <taxon>Actinomycetes</taxon>
        <taxon>Micromonosporales</taxon>
        <taxon>Micromonosporaceae</taxon>
        <taxon>Polymorphospora</taxon>
    </lineage>
</organism>
<dbReference type="Gene3D" id="6.10.250.690">
    <property type="match status" value="1"/>
</dbReference>
<evidence type="ECO:0000256" key="1">
    <source>
        <dbReference type="ARBA" id="ARBA00023125"/>
    </source>
</evidence>
<dbReference type="AlphaFoldDB" id="A0A810MY85"/>
<reference evidence="6" key="1">
    <citation type="submission" date="2020-08" db="EMBL/GenBank/DDBJ databases">
        <title>Whole genome shotgun sequence of Polymorphospora rubra NBRC 101157.</title>
        <authorList>
            <person name="Komaki H."/>
            <person name="Tamura T."/>
        </authorList>
    </citation>
    <scope>NUCLEOTIDE SEQUENCE</scope>
    <source>
        <strain evidence="6">NBRC 101157</strain>
    </source>
</reference>
<sequence>MRLLLVEDDRNLAASLSEGLAAEGYAVEAVYDGAAALVRLGADEFDVVVLDRDLPVLSGDAVCRALVTAGHPVRILMLTAAGTLDDRVRGLDLGADDYLAKPFAYVELLARIRALLRRGRPAAPVVWECGGVRLDSVRRVAERDGRPLHLTRKEFAVLERLLGADGGYVSTEALLDDVWYDSDEPSRGAVKIVVHTLRRKLGEPGVVHSAPGHGYRLGAAT</sequence>
<dbReference type="SMART" id="SM00448">
    <property type="entry name" value="REC"/>
    <property type="match status" value="1"/>
</dbReference>
<name>A0A810MY85_9ACTN</name>
<dbReference type="CDD" id="cd00383">
    <property type="entry name" value="trans_reg_C"/>
    <property type="match status" value="1"/>
</dbReference>
<proteinExistence type="predicted"/>
<feature type="domain" description="OmpR/PhoB-type" evidence="5">
    <location>
        <begin position="124"/>
        <end position="219"/>
    </location>
</feature>
<dbReference type="Pfam" id="PF00486">
    <property type="entry name" value="Trans_reg_C"/>
    <property type="match status" value="1"/>
</dbReference>
<dbReference type="GO" id="GO:0000156">
    <property type="term" value="F:phosphorelay response regulator activity"/>
    <property type="evidence" value="ECO:0007669"/>
    <property type="project" value="TreeGrafter"/>
</dbReference>
<evidence type="ECO:0000256" key="3">
    <source>
        <dbReference type="PROSITE-ProRule" id="PRU01091"/>
    </source>
</evidence>
<dbReference type="SMART" id="SM00862">
    <property type="entry name" value="Trans_reg_C"/>
    <property type="match status" value="1"/>
</dbReference>
<dbReference type="GO" id="GO:0005829">
    <property type="term" value="C:cytosol"/>
    <property type="evidence" value="ECO:0007669"/>
    <property type="project" value="TreeGrafter"/>
</dbReference>
<dbReference type="GO" id="GO:0000976">
    <property type="term" value="F:transcription cis-regulatory region binding"/>
    <property type="evidence" value="ECO:0007669"/>
    <property type="project" value="TreeGrafter"/>
</dbReference>
<dbReference type="PROSITE" id="PS50110">
    <property type="entry name" value="RESPONSE_REGULATORY"/>
    <property type="match status" value="1"/>
</dbReference>
<feature type="DNA-binding region" description="OmpR/PhoB-type" evidence="3">
    <location>
        <begin position="124"/>
        <end position="219"/>
    </location>
</feature>
<keyword evidence="2" id="KW-0597">Phosphoprotein</keyword>
<dbReference type="PROSITE" id="PS51755">
    <property type="entry name" value="OMPR_PHOB"/>
    <property type="match status" value="1"/>
</dbReference>
<dbReference type="InterPro" id="IPR001789">
    <property type="entry name" value="Sig_transdc_resp-reg_receiver"/>
</dbReference>
<dbReference type="Proteomes" id="UP000680866">
    <property type="component" value="Chromosome"/>
</dbReference>
<evidence type="ECO:0000313" key="6">
    <source>
        <dbReference type="EMBL" id="BCJ64929.1"/>
    </source>
</evidence>
<dbReference type="InterPro" id="IPR036388">
    <property type="entry name" value="WH-like_DNA-bd_sf"/>
</dbReference>
<dbReference type="SUPFAM" id="SSF52172">
    <property type="entry name" value="CheY-like"/>
    <property type="match status" value="1"/>
</dbReference>
<feature type="modified residue" description="4-aspartylphosphate" evidence="2">
    <location>
        <position position="51"/>
    </location>
</feature>
<evidence type="ECO:0000256" key="2">
    <source>
        <dbReference type="PROSITE-ProRule" id="PRU00169"/>
    </source>
</evidence>
<dbReference type="Pfam" id="PF00072">
    <property type="entry name" value="Response_reg"/>
    <property type="match status" value="1"/>
</dbReference>
<dbReference type="PANTHER" id="PTHR48111">
    <property type="entry name" value="REGULATOR OF RPOS"/>
    <property type="match status" value="1"/>
</dbReference>
<evidence type="ECO:0000259" key="4">
    <source>
        <dbReference type="PROSITE" id="PS50110"/>
    </source>
</evidence>
<evidence type="ECO:0000313" key="7">
    <source>
        <dbReference type="Proteomes" id="UP000680866"/>
    </source>
</evidence>
<dbReference type="GO" id="GO:0032993">
    <property type="term" value="C:protein-DNA complex"/>
    <property type="evidence" value="ECO:0007669"/>
    <property type="project" value="TreeGrafter"/>
</dbReference>
<keyword evidence="1 3" id="KW-0238">DNA-binding</keyword>
<dbReference type="InterPro" id="IPR039420">
    <property type="entry name" value="WalR-like"/>
</dbReference>
<dbReference type="InterPro" id="IPR001867">
    <property type="entry name" value="OmpR/PhoB-type_DNA-bd"/>
</dbReference>
<gene>
    <name evidence="6" type="ORF">Prubr_19500</name>
</gene>
<evidence type="ECO:0000259" key="5">
    <source>
        <dbReference type="PROSITE" id="PS51755"/>
    </source>
</evidence>
<dbReference type="GO" id="GO:0006355">
    <property type="term" value="P:regulation of DNA-templated transcription"/>
    <property type="evidence" value="ECO:0007669"/>
    <property type="project" value="InterPro"/>
</dbReference>
<feature type="domain" description="Response regulatory" evidence="4">
    <location>
        <begin position="2"/>
        <end position="116"/>
    </location>
</feature>
<dbReference type="Gene3D" id="1.10.10.10">
    <property type="entry name" value="Winged helix-like DNA-binding domain superfamily/Winged helix DNA-binding domain"/>
    <property type="match status" value="1"/>
</dbReference>
<dbReference type="Gene3D" id="3.40.50.2300">
    <property type="match status" value="1"/>
</dbReference>
<protein>
    <submittedName>
        <fullName evidence="6">DNA-binding response regulator</fullName>
    </submittedName>
</protein>
<dbReference type="EMBL" id="AP023359">
    <property type="protein sequence ID" value="BCJ64929.1"/>
    <property type="molecule type" value="Genomic_DNA"/>
</dbReference>
<dbReference type="PANTHER" id="PTHR48111:SF36">
    <property type="entry name" value="TRANSCRIPTIONAL REGULATORY PROTEIN CUTR"/>
    <property type="match status" value="1"/>
</dbReference>
<dbReference type="KEGG" id="pry:Prubr_19500"/>
<accession>A0A810MY85</accession>
<keyword evidence="7" id="KW-1185">Reference proteome</keyword>
<dbReference type="InterPro" id="IPR011006">
    <property type="entry name" value="CheY-like_superfamily"/>
</dbReference>